<name>A0ABQ0GQI9_9PEZI</name>
<organism evidence="2 3">
    <name type="scientific">Madurella fahalii</name>
    <dbReference type="NCBI Taxonomy" id="1157608"/>
    <lineage>
        <taxon>Eukaryota</taxon>
        <taxon>Fungi</taxon>
        <taxon>Dikarya</taxon>
        <taxon>Ascomycota</taxon>
        <taxon>Pezizomycotina</taxon>
        <taxon>Sordariomycetes</taxon>
        <taxon>Sordariomycetidae</taxon>
        <taxon>Sordariales</taxon>
        <taxon>Sordariales incertae sedis</taxon>
        <taxon>Madurella</taxon>
    </lineage>
</organism>
<reference evidence="2 3" key="1">
    <citation type="submission" date="2024-09" db="EMBL/GenBank/DDBJ databases">
        <title>Itraconazole resistance in Madurella fahalii resulting from another homologue of gene encoding cytochrome P450 14-alpha sterol demethylase (CYP51).</title>
        <authorList>
            <person name="Yoshioka I."/>
            <person name="Fahal A.H."/>
            <person name="Kaneko S."/>
            <person name="Yaguchi T."/>
        </authorList>
    </citation>
    <scope>NUCLEOTIDE SEQUENCE [LARGE SCALE GENOMIC DNA]</scope>
    <source>
        <strain evidence="2 3">IFM 68171</strain>
    </source>
</reference>
<dbReference type="RefSeq" id="XP_070921739.1">
    <property type="nucleotide sequence ID" value="XM_071065638.1"/>
</dbReference>
<dbReference type="Gene3D" id="3.80.10.10">
    <property type="entry name" value="Ribonuclease Inhibitor"/>
    <property type="match status" value="1"/>
</dbReference>
<feature type="compositionally biased region" description="Polar residues" evidence="1">
    <location>
        <begin position="48"/>
        <end position="57"/>
    </location>
</feature>
<evidence type="ECO:0000256" key="1">
    <source>
        <dbReference type="SAM" id="MobiDB-lite"/>
    </source>
</evidence>
<gene>
    <name evidence="2" type="ORF">MFIFM68171_10219</name>
</gene>
<sequence length="457" mass="50945">MELLGEFVLGNLEDIDDLVDPDAPDPSHIAYGLDGSEDLIEYDAPSESDASSGFCDSNDSEDEAEGKRALKTRADLVRLGQTCRRLHRVVQPILYRDIIVLGPPPWGEKMLRKVDFGKLVIMVFFDLSAHPSGRQLSAQFQTKHVLWFARYDVGTVEGFLAAAPNLKTLEFRNFVVLRGDLMIAPPQLASLTLIKSHLSVASLSRIAHTCPRLSRISLYYEEFRPHWDPTQAGTVTLPWPADIVGALAPLSQTLEKLNIDCRTYGDCIEYLAAHGYEHFPDAAATVLAGPLIKTMAGFPALSVLGINYGIVHRDSQDALVDLIKGCERLRVLVVHDASTMPRDDLLRFARAASELRFPSLRKVTLVSTCRIGFGNPLTPRPIPGEQTFRTFTEAVEEYEKQMWDRLKRTAGWPVREMLSTGNVEMVLEQGTPLEDVRAKPFVKAAEEVGRRYSGWGR</sequence>
<comment type="caution">
    <text evidence="2">The sequence shown here is derived from an EMBL/GenBank/DDBJ whole genome shotgun (WGS) entry which is preliminary data.</text>
</comment>
<dbReference type="EMBL" id="BAAFSV010000006">
    <property type="protein sequence ID" value="GAB1320009.1"/>
    <property type="molecule type" value="Genomic_DNA"/>
</dbReference>
<dbReference type="GeneID" id="98180961"/>
<feature type="region of interest" description="Disordered" evidence="1">
    <location>
        <begin position="44"/>
        <end position="67"/>
    </location>
</feature>
<keyword evidence="3" id="KW-1185">Reference proteome</keyword>
<evidence type="ECO:0008006" key="4">
    <source>
        <dbReference type="Google" id="ProtNLM"/>
    </source>
</evidence>
<proteinExistence type="predicted"/>
<protein>
    <recommendedName>
        <fullName evidence="4">F-box domain-containing protein</fullName>
    </recommendedName>
</protein>
<dbReference type="Proteomes" id="UP001628179">
    <property type="component" value="Unassembled WGS sequence"/>
</dbReference>
<dbReference type="SUPFAM" id="SSF52047">
    <property type="entry name" value="RNI-like"/>
    <property type="match status" value="1"/>
</dbReference>
<dbReference type="InterPro" id="IPR032675">
    <property type="entry name" value="LRR_dom_sf"/>
</dbReference>
<evidence type="ECO:0000313" key="3">
    <source>
        <dbReference type="Proteomes" id="UP001628179"/>
    </source>
</evidence>
<evidence type="ECO:0000313" key="2">
    <source>
        <dbReference type="EMBL" id="GAB1320009.1"/>
    </source>
</evidence>
<accession>A0ABQ0GQI9</accession>